<evidence type="ECO:0000256" key="6">
    <source>
        <dbReference type="ARBA" id="ARBA00048359"/>
    </source>
</evidence>
<dbReference type="GO" id="GO:0008270">
    <property type="term" value="F:zinc ion binding"/>
    <property type="evidence" value="ECO:0007669"/>
    <property type="project" value="UniProtKB-UniRule"/>
</dbReference>
<evidence type="ECO:0000313" key="11">
    <source>
        <dbReference type="Proteomes" id="UP000244066"/>
    </source>
</evidence>
<dbReference type="PANTHER" id="PTHR42780">
    <property type="entry name" value="SOLEUCYL-TRNA SYNTHETASE"/>
    <property type="match status" value="1"/>
</dbReference>
<proteinExistence type="inferred from homology"/>
<evidence type="ECO:0000259" key="9">
    <source>
        <dbReference type="Pfam" id="PF08264"/>
    </source>
</evidence>
<feature type="short sequence motif" description="'HIGH' region" evidence="7">
    <location>
        <begin position="57"/>
        <end position="67"/>
    </location>
</feature>
<comment type="similarity">
    <text evidence="7">Belongs to the class-I aminoacyl-tRNA synthetase family. IleS type 2 subfamily.</text>
</comment>
<dbReference type="CDD" id="cd00818">
    <property type="entry name" value="IleRS_core"/>
    <property type="match status" value="1"/>
</dbReference>
<feature type="domain" description="Aminoacyl-tRNA synthetase class Ia" evidence="8">
    <location>
        <begin position="29"/>
        <end position="639"/>
    </location>
</feature>
<keyword evidence="3 7" id="KW-0067">ATP-binding</keyword>
<dbReference type="InterPro" id="IPR009080">
    <property type="entry name" value="tRNAsynth_Ia_anticodon-bd"/>
</dbReference>
<evidence type="ECO:0000256" key="4">
    <source>
        <dbReference type="ARBA" id="ARBA00022917"/>
    </source>
</evidence>
<dbReference type="GO" id="GO:0005737">
    <property type="term" value="C:cytoplasm"/>
    <property type="evidence" value="ECO:0007669"/>
    <property type="project" value="UniProtKB-SubCell"/>
</dbReference>
<evidence type="ECO:0000259" key="8">
    <source>
        <dbReference type="Pfam" id="PF00133"/>
    </source>
</evidence>
<dbReference type="SUPFAM" id="SSF47323">
    <property type="entry name" value="Anticodon-binding domain of a subclass of class I aminoacyl-tRNA synthetases"/>
    <property type="match status" value="1"/>
</dbReference>
<dbReference type="GO" id="GO:0000049">
    <property type="term" value="F:tRNA binding"/>
    <property type="evidence" value="ECO:0007669"/>
    <property type="project" value="InterPro"/>
</dbReference>
<dbReference type="Gene3D" id="1.10.730.10">
    <property type="entry name" value="Isoleucyl-tRNA Synthetase, Domain 1"/>
    <property type="match status" value="1"/>
</dbReference>
<dbReference type="EMBL" id="NDWU01000011">
    <property type="protein sequence ID" value="PUA31996.1"/>
    <property type="molecule type" value="Genomic_DNA"/>
</dbReference>
<comment type="function">
    <text evidence="7">Catalyzes the attachment of isoleucine to tRNA(Ile). As IleRS can inadvertently accommodate and process structurally similar amino acids such as valine, to avoid such errors it has two additional distinct tRNA(Ile)-dependent editing activities. One activity is designated as 'pretransfer' editing and involves the hydrolysis of activated Val-AMP. The other activity is designated 'posttransfer' editing and involves deacylation of mischarged Val-tRNA(Ile).</text>
</comment>
<comment type="subunit">
    <text evidence="7">Monomer.</text>
</comment>
<dbReference type="InterPro" id="IPR002300">
    <property type="entry name" value="aa-tRNA-synth_Ia"/>
</dbReference>
<comment type="domain">
    <text evidence="7">IleRS has two distinct active sites: one for aminoacylation and one for editing. The misactivated valine is translocated from the active site to the editing site, which sterically excludes the correctly activated isoleucine. The single editing site contains two valyl binding pockets, one specific for each substrate (Val-AMP or Val-tRNA(Ile)).</text>
</comment>
<dbReference type="InterPro" id="IPR023586">
    <property type="entry name" value="Ile-tRNA-ligase_type2"/>
</dbReference>
<keyword evidence="2 7" id="KW-0547">Nucleotide-binding</keyword>
<comment type="catalytic activity">
    <reaction evidence="6 7">
        <text>tRNA(Ile) + L-isoleucine + ATP = L-isoleucyl-tRNA(Ile) + AMP + diphosphate</text>
        <dbReference type="Rhea" id="RHEA:11060"/>
        <dbReference type="Rhea" id="RHEA-COMP:9666"/>
        <dbReference type="Rhea" id="RHEA-COMP:9695"/>
        <dbReference type="ChEBI" id="CHEBI:30616"/>
        <dbReference type="ChEBI" id="CHEBI:33019"/>
        <dbReference type="ChEBI" id="CHEBI:58045"/>
        <dbReference type="ChEBI" id="CHEBI:78442"/>
        <dbReference type="ChEBI" id="CHEBI:78528"/>
        <dbReference type="ChEBI" id="CHEBI:456215"/>
        <dbReference type="EC" id="6.1.1.5"/>
    </reaction>
</comment>
<dbReference type="InterPro" id="IPR002301">
    <property type="entry name" value="Ile-tRNA-ligase"/>
</dbReference>
<comment type="subcellular location">
    <subcellularLocation>
        <location evidence="7">Cytoplasm</location>
    </subcellularLocation>
</comment>
<dbReference type="Pfam" id="PF19302">
    <property type="entry name" value="DUF5915"/>
    <property type="match status" value="1"/>
</dbReference>
<dbReference type="InterPro" id="IPR013155">
    <property type="entry name" value="M/V/L/I-tRNA-synth_anticd-bd"/>
</dbReference>
<accession>A0A2R7Y368</accession>
<keyword evidence="7" id="KW-0479">Metal-binding</keyword>
<dbReference type="Gene3D" id="3.40.50.620">
    <property type="entry name" value="HUPs"/>
    <property type="match status" value="2"/>
</dbReference>
<protein>
    <recommendedName>
        <fullName evidence="7">Isoleucine--tRNA ligase</fullName>
        <ecNumber evidence="7">6.1.1.5</ecNumber>
    </recommendedName>
    <alternativeName>
        <fullName evidence="7">Isoleucyl-tRNA synthetase</fullName>
        <shortName evidence="7">IleRS</shortName>
    </alternativeName>
</protein>
<gene>
    <name evidence="7" type="primary">ileS</name>
    <name evidence="10" type="ORF">B9J98_04975</name>
</gene>
<organism evidence="10 11">
    <name type="scientific">Candidatus Terraquivivens tikiterensis</name>
    <dbReference type="NCBI Taxonomy" id="1980982"/>
    <lineage>
        <taxon>Archaea</taxon>
        <taxon>Nitrososphaerota</taxon>
        <taxon>Candidatus Wolframiiraptoraceae</taxon>
        <taxon>Candidatus Terraquivivens</taxon>
    </lineage>
</organism>
<dbReference type="Proteomes" id="UP000244066">
    <property type="component" value="Unassembled WGS sequence"/>
</dbReference>
<evidence type="ECO:0000256" key="5">
    <source>
        <dbReference type="ARBA" id="ARBA00023146"/>
    </source>
</evidence>
<dbReference type="InterPro" id="IPR033709">
    <property type="entry name" value="Anticodon_Ile_ABEc"/>
</dbReference>
<dbReference type="HAMAP" id="MF_02003">
    <property type="entry name" value="Ile_tRNA_synth_type2"/>
    <property type="match status" value="1"/>
</dbReference>
<keyword evidence="1 7" id="KW-0436">Ligase</keyword>
<dbReference type="InterPro" id="IPR009008">
    <property type="entry name" value="Val/Leu/Ile-tRNA-synth_edit"/>
</dbReference>
<dbReference type="Pfam" id="PF08264">
    <property type="entry name" value="Anticodon_1"/>
    <property type="match status" value="1"/>
</dbReference>
<keyword evidence="5 7" id="KW-0030">Aminoacyl-tRNA synthetase</keyword>
<evidence type="ECO:0000256" key="2">
    <source>
        <dbReference type="ARBA" id="ARBA00022741"/>
    </source>
</evidence>
<dbReference type="AlphaFoldDB" id="A0A2R7Y368"/>
<keyword evidence="7" id="KW-0862">Zinc</keyword>
<dbReference type="PANTHER" id="PTHR42780:SF1">
    <property type="entry name" value="ISOLEUCINE--TRNA LIGASE, CYTOPLASMIC"/>
    <property type="match status" value="1"/>
</dbReference>
<comment type="caution">
    <text evidence="10">The sequence shown here is derived from an EMBL/GenBank/DDBJ whole genome shotgun (WGS) entry which is preliminary data.</text>
</comment>
<dbReference type="GO" id="GO:0005524">
    <property type="term" value="F:ATP binding"/>
    <property type="evidence" value="ECO:0007669"/>
    <property type="project" value="UniProtKB-UniRule"/>
</dbReference>
<feature type="binding site" evidence="7">
    <location>
        <position position="610"/>
    </location>
    <ligand>
        <name>ATP</name>
        <dbReference type="ChEBI" id="CHEBI:30616"/>
    </ligand>
</feature>
<evidence type="ECO:0000256" key="3">
    <source>
        <dbReference type="ARBA" id="ARBA00022840"/>
    </source>
</evidence>
<evidence type="ECO:0000313" key="10">
    <source>
        <dbReference type="EMBL" id="PUA31996.1"/>
    </source>
</evidence>
<dbReference type="SUPFAM" id="SSF50677">
    <property type="entry name" value="ValRS/IleRS/LeuRS editing domain"/>
    <property type="match status" value="1"/>
</dbReference>
<dbReference type="GO" id="GO:0004822">
    <property type="term" value="F:isoleucine-tRNA ligase activity"/>
    <property type="evidence" value="ECO:0007669"/>
    <property type="project" value="UniProtKB-UniRule"/>
</dbReference>
<dbReference type="PROSITE" id="PS00178">
    <property type="entry name" value="AA_TRNA_LIGASE_I"/>
    <property type="match status" value="1"/>
</dbReference>
<dbReference type="InterPro" id="IPR014729">
    <property type="entry name" value="Rossmann-like_a/b/a_fold"/>
</dbReference>
<keyword evidence="7" id="KW-0963">Cytoplasm</keyword>
<dbReference type="CDD" id="cd07961">
    <property type="entry name" value="Anticodon_Ia_Ile_ABEc"/>
    <property type="match status" value="1"/>
</dbReference>
<evidence type="ECO:0000256" key="1">
    <source>
        <dbReference type="ARBA" id="ARBA00022598"/>
    </source>
</evidence>
<name>A0A2R7Y368_9ARCH</name>
<feature type="short sequence motif" description="'KMSKS' region" evidence="7">
    <location>
        <begin position="607"/>
        <end position="611"/>
    </location>
</feature>
<dbReference type="Gene3D" id="3.90.740.10">
    <property type="entry name" value="Valyl/Leucyl/Isoleucyl-tRNA synthetase, editing domain"/>
    <property type="match status" value="1"/>
</dbReference>
<dbReference type="NCBIfam" id="TIGR00392">
    <property type="entry name" value="ileS"/>
    <property type="match status" value="1"/>
</dbReference>
<sequence>MATTGRSVVYLSLFRGRYDPKKVEEIVASWWRERDIQKKVLEANKNAPIFSFLEGPPTANGFMHVGHARGRIYKDIVLRYQTMKGLNVWRRAGWDCLGLPTELEVEKRLGFTSKKDIEAFGLERFVEEANKLVDYYIDHWRRASERLGLWLDYENAYETRKENYMEHVWALLKKAYEDGNLVESFKVVHYCPSCETPLSSHEVSQGYEEVEDPSVYVKFPLKRGKGEYVVIWTTTPWTLPGNEAVAVNPDAWYVKCRVGNEIWIVGEEALERAMGEMGVDGYRVVQRIKGSELVGEAYRHPLDEEVPSHKEHKSPAHTIVAAPFVKMTEGTGCVHIAPAHGPEDFELGRSLGIPIFCPIRPNGTFAEEGGVYANMYFKQAGERVLQDLRSKGLLVKEGKVVHAYPFCWRCGTPLIYLASRQWFLRIDRIKKKMLEENSKVRWQPQWAGMGRFGDWIASAEDWCISRTKVWGTPLPVWICTNCGAKKVIGSRAELEGAIKKPEKVRLLRPWIDEFVFRCEKCGGEMRRDQFVLDTWLDSGVAHFASVDYLRDKSLFTKLFPYDFITEAIDQTRGWFYTLLFTSVLYFGKAPFTSVLNQGHVLDSEGKKMSKSKGNVVWAMDAFDRFGVDPLRLYLASKAKPWDTINFVPTEVDRVAEDLNILWNVFAFAKTYFDLDRFDPERYQIRAMIRYADPVDRWLLSRINSLVKVVTSSLEDLEICTAAKALRSFVVEDLSRVYIRSIRRRIWVEKATVEKLTAYSVLFYVMRRLVALLAPFVPYLAEYLFSVVKQKEDPESVHLLRWPKADEEFIDQELEDSMDIVQSVLSSILAARQKAGRKLRWPVKSVTLVPKSLRAKQALSLFKDYLRSQANAEDVLITEVGERPSWLRRKAKPVLSSLGPKFGPRLGSVLRAIHSIPAEKLEDDILDDGVASITLQDGTRVELTSSDVSFSDDVPEHISHDEGRFADAYVDLTETESIKLMSLANELIRRIQVMRREIDLDVEDVVECVLASDSKELAEVVGRMGDYIEEETRTRLKIHDPSFKPGEQFYRKDWSIGQIQVSIALSKERKEKS</sequence>
<feature type="domain" description="Methionyl/Valyl/Leucyl/Isoleucyl-tRNA synthetase anticodon-binding" evidence="9">
    <location>
        <begin position="695"/>
        <end position="843"/>
    </location>
</feature>
<dbReference type="SUPFAM" id="SSF52374">
    <property type="entry name" value="Nucleotidylyl transferase"/>
    <property type="match status" value="1"/>
</dbReference>
<evidence type="ECO:0000256" key="7">
    <source>
        <dbReference type="HAMAP-Rule" id="MF_02003"/>
    </source>
</evidence>
<dbReference type="InterPro" id="IPR001412">
    <property type="entry name" value="aa-tRNA-synth_I_CS"/>
</dbReference>
<dbReference type="GO" id="GO:0002161">
    <property type="term" value="F:aminoacyl-tRNA deacylase activity"/>
    <property type="evidence" value="ECO:0007669"/>
    <property type="project" value="InterPro"/>
</dbReference>
<keyword evidence="4 7" id="KW-0648">Protein biosynthesis</keyword>
<comment type="cofactor">
    <cofactor evidence="7">
        <name>Zn(2+)</name>
        <dbReference type="ChEBI" id="CHEBI:29105"/>
    </cofactor>
</comment>
<dbReference type="PRINTS" id="PR00984">
    <property type="entry name" value="TRNASYNTHILE"/>
</dbReference>
<reference evidence="10 11" key="1">
    <citation type="submission" date="2017-04" db="EMBL/GenBank/DDBJ databases">
        <title>Draft Aigarchaeota genome from a New Zealand hot spring.</title>
        <authorList>
            <person name="Reysenbach A.-L."/>
            <person name="Donaho J.A."/>
            <person name="Gerhart J."/>
            <person name="Kelley J.F."/>
            <person name="Kouba K."/>
            <person name="Podar M."/>
            <person name="Stott M."/>
        </authorList>
    </citation>
    <scope>NUCLEOTIDE SEQUENCE [LARGE SCALE GENOMIC DNA]</scope>
    <source>
        <strain evidence="10">NZ13_MG1</strain>
    </source>
</reference>
<dbReference type="Pfam" id="PF00133">
    <property type="entry name" value="tRNA-synt_1"/>
    <property type="match status" value="1"/>
</dbReference>
<dbReference type="EC" id="6.1.1.5" evidence="7"/>
<dbReference type="GO" id="GO:0006428">
    <property type="term" value="P:isoleucyl-tRNA aminoacylation"/>
    <property type="evidence" value="ECO:0007669"/>
    <property type="project" value="UniProtKB-UniRule"/>
</dbReference>